<dbReference type="eggNOG" id="ENOG503067M">
    <property type="taxonomic scope" value="Bacteria"/>
</dbReference>
<accession>A7VTC4</accession>
<evidence type="ECO:0000313" key="3">
    <source>
        <dbReference type="Proteomes" id="UP000003490"/>
    </source>
</evidence>
<dbReference type="Pfam" id="PF25680">
    <property type="entry name" value="Mom"/>
    <property type="match status" value="1"/>
</dbReference>
<dbReference type="SUPFAM" id="SSF55729">
    <property type="entry name" value="Acyl-CoA N-acyltransferases (Nat)"/>
    <property type="match status" value="1"/>
</dbReference>
<sequence length="152" mass="16813">MLEICPISLKEANAFVEQHHRHHKPVTGHKFSIGCTDGEKIVGVAIVGRPVSRYLDDSWTLEVNRLCTDGTRNACSMLYAAAWRTARAMGYHKLVTYILESENGASLRAAGWKCVGRAGGLRWTGKRRPSVDLCPAQMKLRFEVTDGNGGQK</sequence>
<evidence type="ECO:0008006" key="5">
    <source>
        <dbReference type="Google" id="ProtNLM"/>
    </source>
</evidence>
<organism evidence="1 3">
    <name type="scientific">[Clostridium] leptum DSM 753</name>
    <dbReference type="NCBI Taxonomy" id="428125"/>
    <lineage>
        <taxon>Bacteria</taxon>
        <taxon>Bacillati</taxon>
        <taxon>Bacillota</taxon>
        <taxon>Clostridia</taxon>
        <taxon>Eubacteriales</taxon>
        <taxon>Oscillospiraceae</taxon>
        <taxon>Oscillospiraceae incertae sedis</taxon>
    </lineage>
</organism>
<dbReference type="Proteomes" id="UP000003490">
    <property type="component" value="Unassembled WGS sequence"/>
</dbReference>
<name>A7VTC4_9FIRM</name>
<dbReference type="OrthoDB" id="1653618at2"/>
<dbReference type="HOGENOM" id="CLU_102491_0_0_9"/>
<proteinExistence type="predicted"/>
<dbReference type="InterPro" id="IPR057895">
    <property type="entry name" value="Mom"/>
</dbReference>
<dbReference type="NCBIfam" id="NF045478">
    <property type="entry name" value="XF1762_fam"/>
    <property type="match status" value="1"/>
</dbReference>
<dbReference type="InterPro" id="IPR016181">
    <property type="entry name" value="Acyl_CoA_acyltransferase"/>
</dbReference>
<evidence type="ECO:0000313" key="1">
    <source>
        <dbReference type="EMBL" id="EDO61420.1"/>
    </source>
</evidence>
<reference evidence="1 3" key="1">
    <citation type="submission" date="2007-08" db="EMBL/GenBank/DDBJ databases">
        <title>Draft genome sequence of Clostridium leptum (DSM 753).</title>
        <authorList>
            <person name="Sudarsanam P."/>
            <person name="Ley R."/>
            <person name="Guruge J."/>
            <person name="Turnbaugh P.J."/>
            <person name="Mahowald M."/>
            <person name="Liep D."/>
            <person name="Gordon J."/>
        </authorList>
    </citation>
    <scope>NUCLEOTIDE SEQUENCE [LARGE SCALE GENOMIC DNA]</scope>
    <source>
        <strain evidence="1 3">DSM 753</strain>
    </source>
</reference>
<gene>
    <name evidence="2" type="ORF">CH238_14010</name>
    <name evidence="1" type="ORF">CLOLEP_01816</name>
</gene>
<dbReference type="EMBL" id="NOXF01000017">
    <property type="protein sequence ID" value="PEQ23393.1"/>
    <property type="molecule type" value="Genomic_DNA"/>
</dbReference>
<dbReference type="AlphaFoldDB" id="A7VTC4"/>
<evidence type="ECO:0000313" key="2">
    <source>
        <dbReference type="EMBL" id="PEQ23393.1"/>
    </source>
</evidence>
<dbReference type="EMBL" id="ABCB02000018">
    <property type="protein sequence ID" value="EDO61420.1"/>
    <property type="molecule type" value="Genomic_DNA"/>
</dbReference>
<dbReference type="InterPro" id="IPR053780">
    <property type="entry name" value="Gp66-like"/>
</dbReference>
<dbReference type="Proteomes" id="UP000220611">
    <property type="component" value="Unassembled WGS sequence"/>
</dbReference>
<protein>
    <recommendedName>
        <fullName evidence="5">N-acetyltransferase domain-containing protein</fullName>
    </recommendedName>
</protein>
<evidence type="ECO:0000313" key="4">
    <source>
        <dbReference type="Proteomes" id="UP000220611"/>
    </source>
</evidence>
<reference evidence="1 3" key="2">
    <citation type="submission" date="2007-08" db="EMBL/GenBank/DDBJ databases">
        <authorList>
            <person name="Fulton L."/>
            <person name="Clifton S."/>
            <person name="Fulton B."/>
            <person name="Xu J."/>
            <person name="Minx P."/>
            <person name="Pepin K.H."/>
            <person name="Johnson M."/>
            <person name="Thiruvilangam P."/>
            <person name="Bhonagiri V."/>
            <person name="Nash W.E."/>
            <person name="Wang C."/>
            <person name="Mardis E.R."/>
            <person name="Wilson R.K."/>
        </authorList>
    </citation>
    <scope>NUCLEOTIDE SEQUENCE [LARGE SCALE GENOMIC DNA]</scope>
    <source>
        <strain evidence="1 3">DSM 753</strain>
    </source>
</reference>
<reference evidence="2 4" key="3">
    <citation type="submission" date="2017-07" db="EMBL/GenBank/DDBJ databases">
        <title>Prevalence of linear plasmids in Cutibacterium (Propionibacterium) acnes isolates obtained from prostatic tissue.</title>
        <authorList>
            <person name="Davidsson S."/>
            <person name="Carlsson J."/>
            <person name="Molling P."/>
            <person name="Andren O."/>
            <person name="Andersson S.-O."/>
            <person name="Brzuszkiewicz E."/>
            <person name="Poehlein A."/>
            <person name="Al-Zeer M."/>
            <person name="Brinkmann V."/>
            <person name="Scavenius C."/>
            <person name="Nazipi S."/>
            <person name="Soderquist B."/>
            <person name="Bruggemann H."/>
        </authorList>
    </citation>
    <scope>NUCLEOTIDE SEQUENCE [LARGE SCALE GENOMIC DNA]</scope>
    <source>
        <strain evidence="2 4">DSM 753</strain>
    </source>
</reference>
<comment type="caution">
    <text evidence="1">The sequence shown here is derived from an EMBL/GenBank/DDBJ whole genome shotgun (WGS) entry which is preliminary data.</text>
</comment>
<keyword evidence="4" id="KW-1185">Reference proteome</keyword>